<evidence type="ECO:0000313" key="1">
    <source>
        <dbReference type="EMBL" id="USW51002.1"/>
    </source>
</evidence>
<dbReference type="AlphaFoldDB" id="A0A9Q9EIG1"/>
<proteinExistence type="predicted"/>
<gene>
    <name evidence="1" type="ORF">Slin15195_G043210</name>
</gene>
<protein>
    <submittedName>
        <fullName evidence="1">Uncharacterized protein</fullName>
    </submittedName>
</protein>
<dbReference type="Proteomes" id="UP001056384">
    <property type="component" value="Chromosome 3"/>
</dbReference>
<keyword evidence="2" id="KW-1185">Reference proteome</keyword>
<reference evidence="1" key="1">
    <citation type="submission" date="2022-06" db="EMBL/GenBank/DDBJ databases">
        <title>Complete genome sequences of two strains of the flax pathogen Septoria linicola.</title>
        <authorList>
            <person name="Lapalu N."/>
            <person name="Simon A."/>
            <person name="Demenou B."/>
            <person name="Paumier D."/>
            <person name="Guillot M.-P."/>
            <person name="Gout L."/>
            <person name="Valade R."/>
        </authorList>
    </citation>
    <scope>NUCLEOTIDE SEQUENCE</scope>
    <source>
        <strain evidence="1">SE15195</strain>
    </source>
</reference>
<evidence type="ECO:0000313" key="2">
    <source>
        <dbReference type="Proteomes" id="UP001056384"/>
    </source>
</evidence>
<name>A0A9Q9EIG1_9PEZI</name>
<organism evidence="1 2">
    <name type="scientific">Septoria linicola</name>
    <dbReference type="NCBI Taxonomy" id="215465"/>
    <lineage>
        <taxon>Eukaryota</taxon>
        <taxon>Fungi</taxon>
        <taxon>Dikarya</taxon>
        <taxon>Ascomycota</taxon>
        <taxon>Pezizomycotina</taxon>
        <taxon>Dothideomycetes</taxon>
        <taxon>Dothideomycetidae</taxon>
        <taxon>Mycosphaerellales</taxon>
        <taxon>Mycosphaerellaceae</taxon>
        <taxon>Septoria</taxon>
    </lineage>
</organism>
<dbReference type="EMBL" id="CP099420">
    <property type="protein sequence ID" value="USW51002.1"/>
    <property type="molecule type" value="Genomic_DNA"/>
</dbReference>
<accession>A0A9Q9EIG1</accession>
<sequence>MATTRQIGKLEVNLEQFSANNYVLEKLGKRGNAAVFATVSKAAVTKMRKEADNLNPKDQEFTAINLLLPELKATKVFDNYDRDSYVREVNITQRMGRHGNSSIVQLHRDSRWNNAAAAFNNEN</sequence>